<keyword evidence="3" id="KW-1185">Reference proteome</keyword>
<dbReference type="Proteomes" id="UP001417504">
    <property type="component" value="Unassembled WGS sequence"/>
</dbReference>
<feature type="region of interest" description="Disordered" evidence="1">
    <location>
        <begin position="1"/>
        <end position="115"/>
    </location>
</feature>
<sequence length="115" mass="13175">MASGLLLPKGKKKRREKGDKGGRKTEEGWREKPWKKGGPWKEGWGRPWKKEGGPQEEEVGGIGRRLKNKEDEDEETKRMERREKRREVLNFLGEGGPMAKARRDAPSSTNLVFGC</sequence>
<evidence type="ECO:0000256" key="1">
    <source>
        <dbReference type="SAM" id="MobiDB-lite"/>
    </source>
</evidence>
<feature type="compositionally biased region" description="Polar residues" evidence="1">
    <location>
        <begin position="106"/>
        <end position="115"/>
    </location>
</feature>
<protein>
    <submittedName>
        <fullName evidence="2">Uncharacterized protein</fullName>
    </submittedName>
</protein>
<evidence type="ECO:0000313" key="3">
    <source>
        <dbReference type="Proteomes" id="UP001417504"/>
    </source>
</evidence>
<gene>
    <name evidence="2" type="ORF">Sjap_022420</name>
</gene>
<feature type="compositionally biased region" description="Basic and acidic residues" evidence="1">
    <location>
        <begin position="75"/>
        <end position="88"/>
    </location>
</feature>
<dbReference type="AlphaFoldDB" id="A0AAP0EW51"/>
<name>A0AAP0EW51_9MAGN</name>
<proteinExistence type="predicted"/>
<comment type="caution">
    <text evidence="2">The sequence shown here is derived from an EMBL/GenBank/DDBJ whole genome shotgun (WGS) entry which is preliminary data.</text>
</comment>
<organism evidence="2 3">
    <name type="scientific">Stephania japonica</name>
    <dbReference type="NCBI Taxonomy" id="461633"/>
    <lineage>
        <taxon>Eukaryota</taxon>
        <taxon>Viridiplantae</taxon>
        <taxon>Streptophyta</taxon>
        <taxon>Embryophyta</taxon>
        <taxon>Tracheophyta</taxon>
        <taxon>Spermatophyta</taxon>
        <taxon>Magnoliopsida</taxon>
        <taxon>Ranunculales</taxon>
        <taxon>Menispermaceae</taxon>
        <taxon>Menispermoideae</taxon>
        <taxon>Cissampelideae</taxon>
        <taxon>Stephania</taxon>
    </lineage>
</organism>
<dbReference type="EMBL" id="JBBNAE010000009">
    <property type="protein sequence ID" value="KAK9096923.1"/>
    <property type="molecule type" value="Genomic_DNA"/>
</dbReference>
<reference evidence="2 3" key="1">
    <citation type="submission" date="2024-01" db="EMBL/GenBank/DDBJ databases">
        <title>Genome assemblies of Stephania.</title>
        <authorList>
            <person name="Yang L."/>
        </authorList>
    </citation>
    <scope>NUCLEOTIDE SEQUENCE [LARGE SCALE GENOMIC DNA]</scope>
    <source>
        <strain evidence="2">QJT</strain>
        <tissue evidence="2">Leaf</tissue>
    </source>
</reference>
<accession>A0AAP0EW51</accession>
<evidence type="ECO:0000313" key="2">
    <source>
        <dbReference type="EMBL" id="KAK9096923.1"/>
    </source>
</evidence>
<feature type="compositionally biased region" description="Basic and acidic residues" evidence="1">
    <location>
        <begin position="16"/>
        <end position="34"/>
    </location>
</feature>